<keyword evidence="5" id="KW-1185">Reference proteome</keyword>
<proteinExistence type="predicted"/>
<dbReference type="OrthoDB" id="443981at2759"/>
<dbReference type="InParanoid" id="V5GG58"/>
<evidence type="ECO:0000256" key="1">
    <source>
        <dbReference type="SAM" id="MobiDB-lite"/>
    </source>
</evidence>
<feature type="compositionally biased region" description="Polar residues" evidence="1">
    <location>
        <begin position="76"/>
        <end position="85"/>
    </location>
</feature>
<dbReference type="GO" id="GO:0005634">
    <property type="term" value="C:nucleus"/>
    <property type="evidence" value="ECO:0007669"/>
    <property type="project" value="TreeGrafter"/>
</dbReference>
<feature type="domain" description="CUE" evidence="3">
    <location>
        <begin position="158"/>
        <end position="201"/>
    </location>
</feature>
<evidence type="ECO:0000313" key="5">
    <source>
        <dbReference type="Proteomes" id="UP000018001"/>
    </source>
</evidence>
<dbReference type="GO" id="GO:0043130">
    <property type="term" value="F:ubiquitin binding"/>
    <property type="evidence" value="ECO:0007669"/>
    <property type="project" value="InterPro"/>
</dbReference>
<dbReference type="Pfam" id="PF02845">
    <property type="entry name" value="CUE"/>
    <property type="match status" value="1"/>
</dbReference>
<dbReference type="PROSITE" id="PS50828">
    <property type="entry name" value="SMR"/>
    <property type="match status" value="1"/>
</dbReference>
<dbReference type="PROSITE" id="PS51140">
    <property type="entry name" value="CUE"/>
    <property type="match status" value="1"/>
</dbReference>
<dbReference type="InterPro" id="IPR058864">
    <property type="entry name" value="UBA_10"/>
</dbReference>
<comment type="caution">
    <text evidence="4">The sequence shown here is derived from an EMBL/GenBank/DDBJ whole genome shotgun (WGS) entry which is preliminary data.</text>
</comment>
<dbReference type="Proteomes" id="UP000018001">
    <property type="component" value="Unassembled WGS sequence"/>
</dbReference>
<feature type="region of interest" description="Disordered" evidence="1">
    <location>
        <begin position="70"/>
        <end position="114"/>
    </location>
</feature>
<dbReference type="PANTHER" id="PTHR46535">
    <property type="entry name" value="NEDD4-BINDING PROTEIN 2"/>
    <property type="match status" value="1"/>
</dbReference>
<organism evidence="4 5">
    <name type="scientific">Byssochlamys spectabilis (strain No. 5 / NBRC 109023)</name>
    <name type="common">Paecilomyces variotii</name>
    <dbReference type="NCBI Taxonomy" id="1356009"/>
    <lineage>
        <taxon>Eukaryota</taxon>
        <taxon>Fungi</taxon>
        <taxon>Dikarya</taxon>
        <taxon>Ascomycota</taxon>
        <taxon>Pezizomycotina</taxon>
        <taxon>Eurotiomycetes</taxon>
        <taxon>Eurotiomycetidae</taxon>
        <taxon>Eurotiales</taxon>
        <taxon>Thermoascaceae</taxon>
        <taxon>Paecilomyces</taxon>
    </lineage>
</organism>
<dbReference type="GO" id="GO:0004519">
    <property type="term" value="F:endonuclease activity"/>
    <property type="evidence" value="ECO:0007669"/>
    <property type="project" value="TreeGrafter"/>
</dbReference>
<sequence>MPTAPRPDLRHEIGQFEDGSQDLEKTYCPPLDPALFTAIACDFDLSNHDQVTQLRETLDTLKISALEQEDLPFDPSGTSGFNSGSVFEGDGVRSENSTSRNETKSRETDLTSLESDISSLNIERRGSGIRSDGSRRSSAAPVGYIVGPNGSASLTGMTLDDKVCYLREMFPSVETFTIKHTLTKCDEDVERSMDVLLNLAFFEEQGPCDDEGKVSIPKGIDGFLGEANDNKGKRKTKKKKGKERDLFNSSTYSQDEVKVVNKWEISKTDVEFISSRTSPILAKEVVASAYHANGASLPATIRSLATTHAPKDEERILEHPVMATQVAELNQEFPTIPKTTLAGLLKITRNSISAANELASAMLDWPSRPQLSDLIRITAAPPVLDEDIEEPKQSKASRRVARDYESARSAAGTHLVAGAEAFTKASSAYRRGRSDKLMGGAAAYYSAIGREHIERAKREASAAADALVETQSTADSLDLHGVTVQDAVRIANDRVSQWWESLGDAKYTNNGGSLVRGGYRIVTGAGRHSRDGTSRLGPAVGKMLAREGWRVEVGEGVITVTGKVRRR</sequence>
<dbReference type="Pfam" id="PF26286">
    <property type="entry name" value="UBA_10"/>
    <property type="match status" value="1"/>
</dbReference>
<dbReference type="InterPro" id="IPR009060">
    <property type="entry name" value="UBA-like_sf"/>
</dbReference>
<dbReference type="InterPro" id="IPR036063">
    <property type="entry name" value="Smr_dom_sf"/>
</dbReference>
<dbReference type="InterPro" id="IPR002625">
    <property type="entry name" value="Smr_dom"/>
</dbReference>
<dbReference type="Gene3D" id="1.10.8.10">
    <property type="entry name" value="DNA helicase RuvA subunit, C-terminal domain"/>
    <property type="match status" value="1"/>
</dbReference>
<dbReference type="SUPFAM" id="SSF46934">
    <property type="entry name" value="UBA-like"/>
    <property type="match status" value="1"/>
</dbReference>
<dbReference type="SMART" id="SM00463">
    <property type="entry name" value="SMR"/>
    <property type="match status" value="1"/>
</dbReference>
<feature type="region of interest" description="Disordered" evidence="1">
    <location>
        <begin position="227"/>
        <end position="246"/>
    </location>
</feature>
<evidence type="ECO:0000313" key="4">
    <source>
        <dbReference type="EMBL" id="GAD99912.1"/>
    </source>
</evidence>
<name>V5GG58_BYSSN</name>
<dbReference type="InterPro" id="IPR003892">
    <property type="entry name" value="CUE"/>
</dbReference>
<accession>V5GG58</accession>
<gene>
    <name evidence="4" type="ORF">PVAR5_8641</name>
</gene>
<dbReference type="CDD" id="cd14279">
    <property type="entry name" value="CUE"/>
    <property type="match status" value="1"/>
</dbReference>
<evidence type="ECO:0000259" key="3">
    <source>
        <dbReference type="PROSITE" id="PS51140"/>
    </source>
</evidence>
<dbReference type="HOGENOM" id="CLU_023589_0_0_1"/>
<reference evidence="5" key="1">
    <citation type="journal article" date="2014" name="Genome Announc.">
        <title>Draft genome sequence of the formaldehyde-resistant fungus Byssochlamys spectabilis No. 5 (anamorph Paecilomyces variotii No. 5) (NBRC109023).</title>
        <authorList>
            <person name="Oka T."/>
            <person name="Ekino K."/>
            <person name="Fukuda K."/>
            <person name="Nomura Y."/>
        </authorList>
    </citation>
    <scope>NUCLEOTIDE SEQUENCE [LARGE SCALE GENOMIC DNA]</scope>
    <source>
        <strain evidence="5">No. 5 / NBRC 109023</strain>
    </source>
</reference>
<dbReference type="Gene3D" id="3.30.1370.110">
    <property type="match status" value="1"/>
</dbReference>
<feature type="domain" description="Smr" evidence="2">
    <location>
        <begin position="477"/>
        <end position="567"/>
    </location>
</feature>
<dbReference type="Pfam" id="PF08590">
    <property type="entry name" value="DUF1771"/>
    <property type="match status" value="1"/>
</dbReference>
<dbReference type="InterPro" id="IPR052772">
    <property type="entry name" value="Endo/PolyKinase_Domain-Protein"/>
</dbReference>
<dbReference type="AlphaFoldDB" id="V5GG58"/>
<dbReference type="EMBL" id="BAUL01000335">
    <property type="protein sequence ID" value="GAD99912.1"/>
    <property type="molecule type" value="Genomic_DNA"/>
</dbReference>
<feature type="compositionally biased region" description="Basic residues" evidence="1">
    <location>
        <begin position="232"/>
        <end position="241"/>
    </location>
</feature>
<evidence type="ECO:0000259" key="2">
    <source>
        <dbReference type="PROSITE" id="PS50828"/>
    </source>
</evidence>
<dbReference type="SMART" id="SM01162">
    <property type="entry name" value="DUF1771"/>
    <property type="match status" value="1"/>
</dbReference>
<protein>
    <submittedName>
        <fullName evidence="4">Smr domain protein</fullName>
    </submittedName>
</protein>
<dbReference type="SUPFAM" id="SSF160443">
    <property type="entry name" value="SMR domain-like"/>
    <property type="match status" value="1"/>
</dbReference>
<dbReference type="PANTHER" id="PTHR46535:SF1">
    <property type="entry name" value="NEDD4-BINDING PROTEIN 2"/>
    <property type="match status" value="1"/>
</dbReference>
<dbReference type="InterPro" id="IPR013899">
    <property type="entry name" value="DUF1771"/>
</dbReference>
<dbReference type="eggNOG" id="KOG2401">
    <property type="taxonomic scope" value="Eukaryota"/>
</dbReference>